<accession>A0A5C1A7X8</accession>
<keyword evidence="2" id="KW-1185">Reference proteome</keyword>
<dbReference type="RefSeq" id="WP_149109234.1">
    <property type="nucleotide sequence ID" value="NZ_CP042425.1"/>
</dbReference>
<name>A0A5C1A7X8_9BACT</name>
<dbReference type="Proteomes" id="UP000324974">
    <property type="component" value="Chromosome"/>
</dbReference>
<evidence type="ECO:0000313" key="2">
    <source>
        <dbReference type="Proteomes" id="UP000324974"/>
    </source>
</evidence>
<organism evidence="1 2">
    <name type="scientific">Limnoglobus roseus</name>
    <dbReference type="NCBI Taxonomy" id="2598579"/>
    <lineage>
        <taxon>Bacteria</taxon>
        <taxon>Pseudomonadati</taxon>
        <taxon>Planctomycetota</taxon>
        <taxon>Planctomycetia</taxon>
        <taxon>Gemmatales</taxon>
        <taxon>Gemmataceae</taxon>
        <taxon>Limnoglobus</taxon>
    </lineage>
</organism>
<dbReference type="Gene3D" id="3.30.2220.20">
    <property type="entry name" value="Phage tail assembly chaperone gp13-like"/>
    <property type="match status" value="1"/>
</dbReference>
<dbReference type="AlphaFoldDB" id="A0A5C1A7X8"/>
<evidence type="ECO:0000313" key="1">
    <source>
        <dbReference type="EMBL" id="QEL14337.1"/>
    </source>
</evidence>
<protein>
    <submittedName>
        <fullName evidence="1">Uncharacterized protein</fullName>
    </submittedName>
</protein>
<dbReference type="KEGG" id="lrs:PX52LOC_01225"/>
<gene>
    <name evidence="1" type="ORF">PX52LOC_01225</name>
</gene>
<dbReference type="EMBL" id="CP042425">
    <property type="protein sequence ID" value="QEL14337.1"/>
    <property type="molecule type" value="Genomic_DNA"/>
</dbReference>
<proteinExistence type="predicted"/>
<dbReference type="InterPro" id="IPR038556">
    <property type="entry name" value="TAC_Gp13-like_sf"/>
</dbReference>
<sequence>MPKSDFFAAATVSETAEVKLPNGTVAKVRGLTGAEWDAYERACTSEGPDGKSVFKNDRARLVQFGTLDESGAPLFDEGDLPKLRTMSARFIRPLFDKIAALSGVGADAGNG</sequence>
<reference evidence="2" key="1">
    <citation type="submission" date="2019-08" db="EMBL/GenBank/DDBJ databases">
        <title>Limnoglobus roseus gen. nov., sp. nov., a novel freshwater planctomycete with a giant genome from the family Gemmataceae.</title>
        <authorList>
            <person name="Kulichevskaya I.S."/>
            <person name="Naumoff D.G."/>
            <person name="Miroshnikov K."/>
            <person name="Ivanova A."/>
            <person name="Philippov D.A."/>
            <person name="Hakobyan A."/>
            <person name="Rijpstra I.C."/>
            <person name="Sinninghe Damste J.S."/>
            <person name="Liesack W."/>
            <person name="Dedysh S.N."/>
        </authorList>
    </citation>
    <scope>NUCLEOTIDE SEQUENCE [LARGE SCALE GENOMIC DNA]</scope>
    <source>
        <strain evidence="2">PX52</strain>
    </source>
</reference>